<protein>
    <submittedName>
        <fullName evidence="2">BLUF domain protein</fullName>
    </submittedName>
</protein>
<dbReference type="InterPro" id="IPR036046">
    <property type="entry name" value="Acylphosphatase-like_dom_sf"/>
</dbReference>
<dbReference type="InterPro" id="IPR007024">
    <property type="entry name" value="BLUF_domain"/>
</dbReference>
<evidence type="ECO:0000313" key="3">
    <source>
        <dbReference type="Proteomes" id="UP000002774"/>
    </source>
</evidence>
<reference evidence="2" key="1">
    <citation type="submission" date="2011-09" db="EMBL/GenBank/DDBJ databases">
        <title>The permanent draft genome of Mucilaginibacter paludis DSM 18603.</title>
        <authorList>
            <consortium name="US DOE Joint Genome Institute (JGI-PGF)"/>
            <person name="Lucas S."/>
            <person name="Han J."/>
            <person name="Lapidus A."/>
            <person name="Bruce D."/>
            <person name="Goodwin L."/>
            <person name="Pitluck S."/>
            <person name="Peters L."/>
            <person name="Kyrpides N."/>
            <person name="Mavromatis K."/>
            <person name="Ivanova N."/>
            <person name="Mikhailova N."/>
            <person name="Held B."/>
            <person name="Detter J.C."/>
            <person name="Tapia R."/>
            <person name="Han C."/>
            <person name="Land M."/>
            <person name="Hauser L."/>
            <person name="Markowitz V."/>
            <person name="Cheng J.-F."/>
            <person name="Hugenholtz P."/>
            <person name="Woyke T."/>
            <person name="Wu D."/>
            <person name="Tindall B."/>
            <person name="Brambilla E."/>
            <person name="Klenk H.-P."/>
            <person name="Eisen J.A."/>
        </authorList>
    </citation>
    <scope>NUCLEOTIDE SEQUENCE [LARGE SCALE GENOMIC DNA]</scope>
    <source>
        <strain evidence="2">DSM 18603</strain>
    </source>
</reference>
<proteinExistence type="predicted"/>
<feature type="domain" description="BLUF" evidence="1">
    <location>
        <begin position="1"/>
        <end position="92"/>
    </location>
</feature>
<dbReference type="AlphaFoldDB" id="H1Y0M8"/>
<keyword evidence="3" id="KW-1185">Reference proteome</keyword>
<dbReference type="STRING" id="714943.Mucpa_4683"/>
<dbReference type="GO" id="GO:0009882">
    <property type="term" value="F:blue light photoreceptor activity"/>
    <property type="evidence" value="ECO:0007669"/>
    <property type="project" value="InterPro"/>
</dbReference>
<gene>
    <name evidence="2" type="ORF">Mucpa_4683</name>
</gene>
<dbReference type="Pfam" id="PF04940">
    <property type="entry name" value="BLUF"/>
    <property type="match status" value="1"/>
</dbReference>
<name>H1Y0M8_9SPHI</name>
<dbReference type="EMBL" id="CM001403">
    <property type="protein sequence ID" value="EHQ28768.1"/>
    <property type="molecule type" value="Genomic_DNA"/>
</dbReference>
<dbReference type="SUPFAM" id="SSF54975">
    <property type="entry name" value="Acylphosphatase/BLUF domain-like"/>
    <property type="match status" value="1"/>
</dbReference>
<sequence length="140" mass="16165">MNYLIYISTSIKLFTDADLKNLLTQSRLNNSKHGITGIILYNKGTFFQVLEGEEEQLTITFEKIKHDPRHKGIIIMKTGTVSRRNFPEWSMGFTTTVPDSFSTLPGFVDPAKMNFIYDYNMDHPAINLLRSFTLNNNFVY</sequence>
<accession>H1Y0M8</accession>
<dbReference type="eggNOG" id="COG3431">
    <property type="taxonomic scope" value="Bacteria"/>
</dbReference>
<evidence type="ECO:0000313" key="2">
    <source>
        <dbReference type="EMBL" id="EHQ28768.1"/>
    </source>
</evidence>
<organism evidence="2 3">
    <name type="scientific">Mucilaginibacter paludis DSM 18603</name>
    <dbReference type="NCBI Taxonomy" id="714943"/>
    <lineage>
        <taxon>Bacteria</taxon>
        <taxon>Pseudomonadati</taxon>
        <taxon>Bacteroidota</taxon>
        <taxon>Sphingobacteriia</taxon>
        <taxon>Sphingobacteriales</taxon>
        <taxon>Sphingobacteriaceae</taxon>
        <taxon>Mucilaginibacter</taxon>
    </lineage>
</organism>
<dbReference type="GO" id="GO:0071949">
    <property type="term" value="F:FAD binding"/>
    <property type="evidence" value="ECO:0007669"/>
    <property type="project" value="InterPro"/>
</dbReference>
<dbReference type="HOGENOM" id="CLU_097099_2_0_10"/>
<dbReference type="Gene3D" id="3.30.70.100">
    <property type="match status" value="1"/>
</dbReference>
<dbReference type="PROSITE" id="PS50925">
    <property type="entry name" value="BLUF"/>
    <property type="match status" value="1"/>
</dbReference>
<dbReference type="SMART" id="SM01034">
    <property type="entry name" value="BLUF"/>
    <property type="match status" value="1"/>
</dbReference>
<dbReference type="Proteomes" id="UP000002774">
    <property type="component" value="Chromosome"/>
</dbReference>
<evidence type="ECO:0000259" key="1">
    <source>
        <dbReference type="PROSITE" id="PS50925"/>
    </source>
</evidence>